<dbReference type="PANTHER" id="PTHR45856">
    <property type="entry name" value="ALPHA/BETA-HYDROLASES SUPERFAMILY PROTEIN"/>
    <property type="match status" value="1"/>
</dbReference>
<evidence type="ECO:0000313" key="6">
    <source>
        <dbReference type="EMBL" id="KAA1114818.1"/>
    </source>
</evidence>
<proteinExistence type="inferred from homology"/>
<comment type="similarity">
    <text evidence="2">Belongs to the AB hydrolase superfamily. Lipase family. Class 3 subfamily.</text>
</comment>
<dbReference type="Pfam" id="PF01764">
    <property type="entry name" value="Lipase_3"/>
    <property type="match status" value="1"/>
</dbReference>
<protein>
    <recommendedName>
        <fullName evidence="5">Fungal lipase-type domain-containing protein</fullName>
    </recommendedName>
</protein>
<gene>
    <name evidence="6" type="ORF">PGT21_024411</name>
</gene>
<evidence type="ECO:0000256" key="2">
    <source>
        <dbReference type="ARBA" id="ARBA00043996"/>
    </source>
</evidence>
<organism evidence="6 7">
    <name type="scientific">Puccinia graminis f. sp. tritici</name>
    <dbReference type="NCBI Taxonomy" id="56615"/>
    <lineage>
        <taxon>Eukaryota</taxon>
        <taxon>Fungi</taxon>
        <taxon>Dikarya</taxon>
        <taxon>Basidiomycota</taxon>
        <taxon>Pucciniomycotina</taxon>
        <taxon>Pucciniomycetes</taxon>
        <taxon>Pucciniales</taxon>
        <taxon>Pucciniaceae</taxon>
        <taxon>Puccinia</taxon>
    </lineage>
</organism>
<accession>A0A5B0QNU5</accession>
<evidence type="ECO:0000259" key="5">
    <source>
        <dbReference type="Pfam" id="PF01764"/>
    </source>
</evidence>
<feature type="domain" description="Fungal lipase-type" evidence="5">
    <location>
        <begin position="119"/>
        <end position="285"/>
    </location>
</feature>
<evidence type="ECO:0000256" key="1">
    <source>
        <dbReference type="ARBA" id="ARBA00023157"/>
    </source>
</evidence>
<dbReference type="SUPFAM" id="SSF53474">
    <property type="entry name" value="alpha/beta-Hydrolases"/>
    <property type="match status" value="1"/>
</dbReference>
<sequence>MFENKANVISAARSVLSSRLDDSSGTITTPIELDFCVEVAKSILLMSSILYERDQEFVERAFEGTEEARLNLLRSEEKLLKAAADWNCQFTSIAHSQTAKGPFVGAFFDLEARPNPFMVIVFKGTSFHDINEWIVDTSFNFEACADQLGAGLAHQGFYSSLFPSASDREMPSTYLRTIETIRSVAKHIHEEAGIPMNLFVGGHSFGAGIASLFYARLLESPEDIGPHTILRDAYCFGTPRGGDSSLASRVEYNLAKPINFKRCLWTVGNRSASTRLGDIIPHLPPGLADQRRFRTAIASGSSLSYAAIGTPIDLEPRGKLPLYRFRSIRCGTRLKVLKLSNSPDQHIQELCLNAKDDDLLFNLQQPSLDDHFFWLNGCFQTLLPFIHDHLPGSYLSSMNKISHTNFT</sequence>
<dbReference type="InterPro" id="IPR002921">
    <property type="entry name" value="Fungal_lipase-type"/>
</dbReference>
<name>A0A5B0QNU5_PUCGR</name>
<keyword evidence="1" id="KW-1015">Disulfide bond</keyword>
<dbReference type="AlphaFoldDB" id="A0A5B0QNU5"/>
<dbReference type="EMBL" id="VSWC01000014">
    <property type="protein sequence ID" value="KAA1114818.1"/>
    <property type="molecule type" value="Genomic_DNA"/>
</dbReference>
<evidence type="ECO:0000256" key="3">
    <source>
        <dbReference type="ARBA" id="ARBA00047591"/>
    </source>
</evidence>
<evidence type="ECO:0000256" key="4">
    <source>
        <dbReference type="ARBA" id="ARBA00048461"/>
    </source>
</evidence>
<dbReference type="PANTHER" id="PTHR45856:SF24">
    <property type="entry name" value="FUNGAL LIPASE-LIKE DOMAIN-CONTAINING PROTEIN"/>
    <property type="match status" value="1"/>
</dbReference>
<reference evidence="6 7" key="1">
    <citation type="submission" date="2019-05" db="EMBL/GenBank/DDBJ databases">
        <title>Emergence of the Ug99 lineage of the wheat stem rust pathogen through somatic hybridization.</title>
        <authorList>
            <person name="Li F."/>
            <person name="Upadhyaya N.M."/>
            <person name="Sperschneider J."/>
            <person name="Matny O."/>
            <person name="Nguyen-Phuc H."/>
            <person name="Mago R."/>
            <person name="Raley C."/>
            <person name="Miller M.E."/>
            <person name="Silverstein K.A.T."/>
            <person name="Henningsen E."/>
            <person name="Hirsch C.D."/>
            <person name="Visser B."/>
            <person name="Pretorius Z.A."/>
            <person name="Steffenson B.J."/>
            <person name="Schwessinger B."/>
            <person name="Dodds P.N."/>
            <person name="Figueroa M."/>
        </authorList>
    </citation>
    <scope>NUCLEOTIDE SEQUENCE [LARGE SCALE GENOMIC DNA]</scope>
    <source>
        <strain evidence="6">21-0</strain>
    </source>
</reference>
<dbReference type="Gene3D" id="3.40.50.1820">
    <property type="entry name" value="alpha/beta hydrolase"/>
    <property type="match status" value="1"/>
</dbReference>
<evidence type="ECO:0000313" key="7">
    <source>
        <dbReference type="Proteomes" id="UP000324748"/>
    </source>
</evidence>
<comment type="catalytic activity">
    <reaction evidence="4">
        <text>a monoacylglycerol + H2O = glycerol + a fatty acid + H(+)</text>
        <dbReference type="Rhea" id="RHEA:15245"/>
        <dbReference type="ChEBI" id="CHEBI:15377"/>
        <dbReference type="ChEBI" id="CHEBI:15378"/>
        <dbReference type="ChEBI" id="CHEBI:17408"/>
        <dbReference type="ChEBI" id="CHEBI:17754"/>
        <dbReference type="ChEBI" id="CHEBI:28868"/>
    </reaction>
</comment>
<dbReference type="InterPro" id="IPR051218">
    <property type="entry name" value="Sec_MonoDiacylglyc_Lipase"/>
</dbReference>
<dbReference type="OrthoDB" id="426718at2759"/>
<dbReference type="GO" id="GO:0006629">
    <property type="term" value="P:lipid metabolic process"/>
    <property type="evidence" value="ECO:0007669"/>
    <property type="project" value="InterPro"/>
</dbReference>
<comment type="caution">
    <text evidence="6">The sequence shown here is derived from an EMBL/GenBank/DDBJ whole genome shotgun (WGS) entry which is preliminary data.</text>
</comment>
<comment type="catalytic activity">
    <reaction evidence="3">
        <text>a diacylglycerol + H2O = a monoacylglycerol + a fatty acid + H(+)</text>
        <dbReference type="Rhea" id="RHEA:32731"/>
        <dbReference type="ChEBI" id="CHEBI:15377"/>
        <dbReference type="ChEBI" id="CHEBI:15378"/>
        <dbReference type="ChEBI" id="CHEBI:17408"/>
        <dbReference type="ChEBI" id="CHEBI:18035"/>
        <dbReference type="ChEBI" id="CHEBI:28868"/>
    </reaction>
</comment>
<keyword evidence="7" id="KW-1185">Reference proteome</keyword>
<dbReference type="CDD" id="cd00519">
    <property type="entry name" value="Lipase_3"/>
    <property type="match status" value="1"/>
</dbReference>
<dbReference type="InterPro" id="IPR029058">
    <property type="entry name" value="AB_hydrolase_fold"/>
</dbReference>
<dbReference type="Proteomes" id="UP000324748">
    <property type="component" value="Unassembled WGS sequence"/>
</dbReference>